<dbReference type="GO" id="GO:0000124">
    <property type="term" value="C:SAGA complex"/>
    <property type="evidence" value="ECO:0007669"/>
    <property type="project" value="TreeGrafter"/>
</dbReference>
<reference evidence="6" key="1">
    <citation type="submission" date="2019-12" db="EMBL/GenBank/DDBJ databases">
        <authorList>
            <person name="Scholes J."/>
        </authorList>
    </citation>
    <scope>NUCLEOTIDE SEQUENCE</scope>
</reference>
<evidence type="ECO:0000256" key="3">
    <source>
        <dbReference type="ARBA" id="ARBA00023163"/>
    </source>
</evidence>
<dbReference type="OrthoDB" id="10264870at2759"/>
<protein>
    <recommendedName>
        <fullName evidence="8">Transcriptional coactivator Hfi1/Transcriptional adapter 1</fullName>
    </recommendedName>
</protein>
<feature type="compositionally biased region" description="Basic and acidic residues" evidence="5">
    <location>
        <begin position="139"/>
        <end position="150"/>
    </location>
</feature>
<dbReference type="GO" id="GO:0003713">
    <property type="term" value="F:transcription coactivator activity"/>
    <property type="evidence" value="ECO:0007669"/>
    <property type="project" value="TreeGrafter"/>
</dbReference>
<keyword evidence="7" id="KW-1185">Reference proteome</keyword>
<evidence type="ECO:0000256" key="1">
    <source>
        <dbReference type="ARBA" id="ARBA00004123"/>
    </source>
</evidence>
<evidence type="ECO:0000256" key="2">
    <source>
        <dbReference type="ARBA" id="ARBA00023015"/>
    </source>
</evidence>
<keyword evidence="4" id="KW-0539">Nucleus</keyword>
<dbReference type="GO" id="GO:0006357">
    <property type="term" value="P:regulation of transcription by RNA polymerase II"/>
    <property type="evidence" value="ECO:0007669"/>
    <property type="project" value="TreeGrafter"/>
</dbReference>
<dbReference type="AlphaFoldDB" id="A0A9N7MPW6"/>
<dbReference type="EMBL" id="CACSLK010008332">
    <property type="protein sequence ID" value="CAA0811224.1"/>
    <property type="molecule type" value="Genomic_DNA"/>
</dbReference>
<feature type="compositionally biased region" description="Polar residues" evidence="5">
    <location>
        <begin position="104"/>
        <end position="122"/>
    </location>
</feature>
<feature type="compositionally biased region" description="Polar residues" evidence="5">
    <location>
        <begin position="152"/>
        <end position="161"/>
    </location>
</feature>
<dbReference type="CDD" id="cd22933">
    <property type="entry name" value="HFD_HFI1"/>
    <property type="match status" value="1"/>
</dbReference>
<comment type="subcellular location">
    <subcellularLocation>
        <location evidence="1">Nucleus</location>
    </subcellularLocation>
</comment>
<accession>A0A9N7MPW6</accession>
<dbReference type="PANTHER" id="PTHR21277">
    <property type="entry name" value="TRANSCRIPTIONAL ADAPTER 1"/>
    <property type="match status" value="1"/>
</dbReference>
<dbReference type="PANTHER" id="PTHR21277:SF5">
    <property type="entry name" value="TRANSCRIPTIONAL ADAPTER 1"/>
    <property type="match status" value="1"/>
</dbReference>
<proteinExistence type="predicted"/>
<keyword evidence="3" id="KW-0804">Transcription</keyword>
<organism evidence="6 7">
    <name type="scientific">Striga hermonthica</name>
    <name type="common">Purple witchweed</name>
    <name type="synonym">Buchnera hermonthica</name>
    <dbReference type="NCBI Taxonomy" id="68872"/>
    <lineage>
        <taxon>Eukaryota</taxon>
        <taxon>Viridiplantae</taxon>
        <taxon>Streptophyta</taxon>
        <taxon>Embryophyta</taxon>
        <taxon>Tracheophyta</taxon>
        <taxon>Spermatophyta</taxon>
        <taxon>Magnoliopsida</taxon>
        <taxon>eudicotyledons</taxon>
        <taxon>Gunneridae</taxon>
        <taxon>Pentapetalae</taxon>
        <taxon>asterids</taxon>
        <taxon>lamiids</taxon>
        <taxon>Lamiales</taxon>
        <taxon>Orobanchaceae</taxon>
        <taxon>Buchnereae</taxon>
        <taxon>Striga</taxon>
    </lineage>
</organism>
<gene>
    <name evidence="6" type="ORF">SHERM_12434</name>
</gene>
<evidence type="ECO:0008006" key="8">
    <source>
        <dbReference type="Google" id="ProtNLM"/>
    </source>
</evidence>
<evidence type="ECO:0000256" key="4">
    <source>
        <dbReference type="ARBA" id="ARBA00023242"/>
    </source>
</evidence>
<name>A0A9N7MPW6_STRHE</name>
<evidence type="ECO:0000256" key="5">
    <source>
        <dbReference type="SAM" id="MobiDB-lite"/>
    </source>
</evidence>
<comment type="caution">
    <text evidence="6">The sequence shown here is derived from an EMBL/GenBank/DDBJ whole genome shotgun (WGS) entry which is preliminary data.</text>
</comment>
<dbReference type="InterPro" id="IPR024738">
    <property type="entry name" value="Hfi1/Tada1"/>
</dbReference>
<sequence length="374" mass="40802">MQPPRQHSRVNLTELKAQIAKKVGAGGSKQYFYYLNRFLSLKLNKSDFDDLCLKILGRENIPLHNQLIRSILINATTSKTPPPATKDAVSKPGICTSGKDSDNNHIPNGSHHANTAQPSSFANGGDMLLPISPKKARTGLRERKSGDRKSTLGFNGKTNFAPQPPNDFNAVPENLSVLRRCTGANRSLNLEDEKETSSLPTSPIRAPLGVPFCSVSAGGAARRAAGGSSGGYMGSFFSDGILSDSVSLRERMEHIALGNGLEGVSLDSADLLNRGLNLYMKRLISSCIELVGSRQGHEVTQNKQHGYPKPVNGVRPGYKNLVHSSGKLSEVQEQRNHCPISLRDFRVAMEMDPRNLGEDWPLLMEKICVKSFEE</sequence>
<feature type="region of interest" description="Disordered" evidence="5">
    <location>
        <begin position="77"/>
        <end position="169"/>
    </location>
</feature>
<evidence type="ECO:0000313" key="6">
    <source>
        <dbReference type="EMBL" id="CAA0811224.1"/>
    </source>
</evidence>
<dbReference type="Proteomes" id="UP001153555">
    <property type="component" value="Unassembled WGS sequence"/>
</dbReference>
<evidence type="ECO:0000313" key="7">
    <source>
        <dbReference type="Proteomes" id="UP001153555"/>
    </source>
</evidence>
<keyword evidence="2" id="KW-0805">Transcription regulation</keyword>
<dbReference type="GO" id="GO:0005634">
    <property type="term" value="C:nucleus"/>
    <property type="evidence" value="ECO:0007669"/>
    <property type="project" value="UniProtKB-SubCell"/>
</dbReference>
<dbReference type="Pfam" id="PF12767">
    <property type="entry name" value="SAGA-Tad1"/>
    <property type="match status" value="1"/>
</dbReference>